<dbReference type="Pfam" id="PF00069">
    <property type="entry name" value="Pkinase"/>
    <property type="match status" value="1"/>
</dbReference>
<dbReference type="InterPro" id="IPR000719">
    <property type="entry name" value="Prot_kinase_dom"/>
</dbReference>
<dbReference type="GO" id="GO:0005524">
    <property type="term" value="F:ATP binding"/>
    <property type="evidence" value="ECO:0007669"/>
    <property type="project" value="InterPro"/>
</dbReference>
<dbReference type="InterPro" id="IPR006597">
    <property type="entry name" value="Sel1-like"/>
</dbReference>
<dbReference type="Proteomes" id="UP000780801">
    <property type="component" value="Unassembled WGS sequence"/>
</dbReference>
<dbReference type="EMBL" id="JAABOA010001165">
    <property type="protein sequence ID" value="KAF9582144.1"/>
    <property type="molecule type" value="Genomic_DNA"/>
</dbReference>
<evidence type="ECO:0000259" key="1">
    <source>
        <dbReference type="PROSITE" id="PS50011"/>
    </source>
</evidence>
<protein>
    <recommendedName>
        <fullName evidence="1">Protein kinase domain-containing protein</fullName>
    </recommendedName>
</protein>
<dbReference type="PANTHER" id="PTHR43628:SF1">
    <property type="entry name" value="CHITIN SYNTHASE REGULATORY FACTOR 2-RELATED"/>
    <property type="match status" value="1"/>
</dbReference>
<dbReference type="SMART" id="SM00220">
    <property type="entry name" value="S_TKc"/>
    <property type="match status" value="1"/>
</dbReference>
<dbReference type="InterPro" id="IPR008271">
    <property type="entry name" value="Ser/Thr_kinase_AS"/>
</dbReference>
<dbReference type="SMART" id="SM00671">
    <property type="entry name" value="SEL1"/>
    <property type="match status" value="7"/>
</dbReference>
<sequence>MEYAAGGNLKDAIPELDWAEKKRIIVEVATGLAFLHSQGILHRDIKCENILLTEQRQAKLCDFGLAKIMTLSASTGAGNRAVKGTMGYIAPELIHKGPLYSTKSDIYALGVVMKKIGTFSMANSDMPLDYTSLMDHTTILNADEQYSLGMAYGNGLRVDRNYAEAWQRLMFAANLGHVEAQFELGMMFFRGIGTCQSFTDALKWLKQAADQGHNSARNNLAYYYRNGVAGVPSNDIEATQLFLSAAVEGDILAQINAGRSFEYGQGVDQNYKEAFKWYQKASESGDALAQYHLGECYYFGQGVSEDYVRASQLWQKAADGGYNQAQYNLGQAFFVGRGVSQDLQKAASLWSRAAMQGHMEAQYNLAISYLKGMGISKDENMAKSWLKSAADQGHIGAQRTLAMMDIGIQERHAMDLPKNLNRILLIPTLSKIK</sequence>
<name>A0A9P6KE32_9FUNG</name>
<dbReference type="PROSITE" id="PS50011">
    <property type="entry name" value="PROTEIN_KINASE_DOM"/>
    <property type="match status" value="1"/>
</dbReference>
<dbReference type="Gene3D" id="1.25.40.10">
    <property type="entry name" value="Tetratricopeptide repeat domain"/>
    <property type="match status" value="1"/>
</dbReference>
<dbReference type="PANTHER" id="PTHR43628">
    <property type="entry name" value="ACTIVATOR OF C KINASE PROTEIN 1-RELATED"/>
    <property type="match status" value="1"/>
</dbReference>
<dbReference type="InterPro" id="IPR052945">
    <property type="entry name" value="Mitotic_Regulator"/>
</dbReference>
<organism evidence="2 3">
    <name type="scientific">Lunasporangiospora selenospora</name>
    <dbReference type="NCBI Taxonomy" id="979761"/>
    <lineage>
        <taxon>Eukaryota</taxon>
        <taxon>Fungi</taxon>
        <taxon>Fungi incertae sedis</taxon>
        <taxon>Mucoromycota</taxon>
        <taxon>Mortierellomycotina</taxon>
        <taxon>Mortierellomycetes</taxon>
        <taxon>Mortierellales</taxon>
        <taxon>Mortierellaceae</taxon>
        <taxon>Lunasporangiospora</taxon>
    </lineage>
</organism>
<dbReference type="InterPro" id="IPR011009">
    <property type="entry name" value="Kinase-like_dom_sf"/>
</dbReference>
<accession>A0A9P6KE32</accession>
<dbReference type="InterPro" id="IPR011990">
    <property type="entry name" value="TPR-like_helical_dom_sf"/>
</dbReference>
<feature type="domain" description="Protein kinase" evidence="1">
    <location>
        <begin position="1"/>
        <end position="225"/>
    </location>
</feature>
<reference evidence="2" key="1">
    <citation type="journal article" date="2020" name="Fungal Divers.">
        <title>Resolving the Mortierellaceae phylogeny through synthesis of multi-gene phylogenetics and phylogenomics.</title>
        <authorList>
            <person name="Vandepol N."/>
            <person name="Liber J."/>
            <person name="Desiro A."/>
            <person name="Na H."/>
            <person name="Kennedy M."/>
            <person name="Barry K."/>
            <person name="Grigoriev I.V."/>
            <person name="Miller A.N."/>
            <person name="O'Donnell K."/>
            <person name="Stajich J.E."/>
            <person name="Bonito G."/>
        </authorList>
    </citation>
    <scope>NUCLEOTIDE SEQUENCE</scope>
    <source>
        <strain evidence="2">KOD1015</strain>
    </source>
</reference>
<evidence type="ECO:0000313" key="3">
    <source>
        <dbReference type="Proteomes" id="UP000780801"/>
    </source>
</evidence>
<proteinExistence type="predicted"/>
<dbReference type="Gene3D" id="1.10.510.10">
    <property type="entry name" value="Transferase(Phosphotransferase) domain 1"/>
    <property type="match status" value="1"/>
</dbReference>
<evidence type="ECO:0000313" key="2">
    <source>
        <dbReference type="EMBL" id="KAF9582144.1"/>
    </source>
</evidence>
<dbReference type="OrthoDB" id="2390637at2759"/>
<gene>
    <name evidence="2" type="ORF">BGW38_000590</name>
</gene>
<dbReference type="SUPFAM" id="SSF81901">
    <property type="entry name" value="HCP-like"/>
    <property type="match status" value="2"/>
</dbReference>
<dbReference type="AlphaFoldDB" id="A0A9P6KE32"/>
<comment type="caution">
    <text evidence="2">The sequence shown here is derived from an EMBL/GenBank/DDBJ whole genome shotgun (WGS) entry which is preliminary data.</text>
</comment>
<keyword evidence="3" id="KW-1185">Reference proteome</keyword>
<dbReference type="Pfam" id="PF08238">
    <property type="entry name" value="Sel1"/>
    <property type="match status" value="7"/>
</dbReference>
<dbReference type="PROSITE" id="PS00108">
    <property type="entry name" value="PROTEIN_KINASE_ST"/>
    <property type="match status" value="1"/>
</dbReference>
<dbReference type="SUPFAM" id="SSF56112">
    <property type="entry name" value="Protein kinase-like (PK-like)"/>
    <property type="match status" value="1"/>
</dbReference>
<dbReference type="GO" id="GO:0004672">
    <property type="term" value="F:protein kinase activity"/>
    <property type="evidence" value="ECO:0007669"/>
    <property type="project" value="InterPro"/>
</dbReference>